<proteinExistence type="inferred from homology"/>
<feature type="transmembrane region" description="Helical" evidence="7">
    <location>
        <begin position="12"/>
        <end position="34"/>
    </location>
</feature>
<keyword evidence="6" id="KW-0325">Glycoprotein</keyword>
<comment type="similarity">
    <text evidence="2 7">Belongs to the CTL (choline transporter-like) family.</text>
</comment>
<gene>
    <name evidence="8" type="ORF">MS3_03714</name>
</gene>
<dbReference type="PANTHER" id="PTHR12385:SF14">
    <property type="entry name" value="CHOLINE TRANSPORTER-LIKE 2"/>
    <property type="match status" value="1"/>
</dbReference>
<dbReference type="AlphaFoldDB" id="A0A094ZLA0"/>
<comment type="caution">
    <text evidence="7">Lacks conserved residue(s) required for the propagation of feature annotation.</text>
</comment>
<comment type="function">
    <text evidence="7">Choline transporter.</text>
</comment>
<evidence type="ECO:0000256" key="2">
    <source>
        <dbReference type="ARBA" id="ARBA00007168"/>
    </source>
</evidence>
<dbReference type="GO" id="GO:0022857">
    <property type="term" value="F:transmembrane transporter activity"/>
    <property type="evidence" value="ECO:0007669"/>
    <property type="project" value="UniProtKB-UniRule"/>
</dbReference>
<dbReference type="PANTHER" id="PTHR12385">
    <property type="entry name" value="CHOLINE TRANSPORTER-LIKE (SLC FAMILY 44)"/>
    <property type="match status" value="1"/>
</dbReference>
<feature type="transmembrane region" description="Helical" evidence="7">
    <location>
        <begin position="54"/>
        <end position="74"/>
    </location>
</feature>
<dbReference type="InterPro" id="IPR007603">
    <property type="entry name" value="Choline_transptr-like"/>
</dbReference>
<organism evidence="8">
    <name type="scientific">Schistosoma haematobium</name>
    <name type="common">Blood fluke</name>
    <dbReference type="NCBI Taxonomy" id="6185"/>
    <lineage>
        <taxon>Eukaryota</taxon>
        <taxon>Metazoa</taxon>
        <taxon>Spiralia</taxon>
        <taxon>Lophotrochozoa</taxon>
        <taxon>Platyhelminthes</taxon>
        <taxon>Trematoda</taxon>
        <taxon>Digenea</taxon>
        <taxon>Strigeidida</taxon>
        <taxon>Schistosomatoidea</taxon>
        <taxon>Schistosomatidae</taxon>
        <taxon>Schistosoma</taxon>
    </lineage>
</organism>
<evidence type="ECO:0000256" key="3">
    <source>
        <dbReference type="ARBA" id="ARBA00022692"/>
    </source>
</evidence>
<reference evidence="8" key="1">
    <citation type="journal article" date="2012" name="Nat. Genet.">
        <title>Whole-genome sequence of Schistosoma haematobium.</title>
        <authorList>
            <person name="Young N.D."/>
            <person name="Jex A.R."/>
            <person name="Li B."/>
            <person name="Liu S."/>
            <person name="Yang L."/>
            <person name="Xiong Z."/>
            <person name="Li Y."/>
            <person name="Cantacessi C."/>
            <person name="Hall R.S."/>
            <person name="Xu X."/>
            <person name="Chen F."/>
            <person name="Wu X."/>
            <person name="Zerlotini A."/>
            <person name="Oliveira G."/>
            <person name="Hofmann A."/>
            <person name="Zhang G."/>
            <person name="Fang X."/>
            <person name="Kang Y."/>
            <person name="Campbell B.E."/>
            <person name="Loukas A."/>
            <person name="Ranganathan S."/>
            <person name="Rollinson D."/>
            <person name="Rinaldi G."/>
            <person name="Brindley P.J."/>
            <person name="Yang H."/>
            <person name="Wang J."/>
            <person name="Wang J."/>
            <person name="Gasser R.B."/>
        </authorList>
    </citation>
    <scope>NUCLEOTIDE SEQUENCE [LARGE SCALE GENOMIC DNA]</scope>
</reference>
<dbReference type="Pfam" id="PF04515">
    <property type="entry name" value="Choline_transpo"/>
    <property type="match status" value="1"/>
</dbReference>
<keyword evidence="5 7" id="KW-0472">Membrane</keyword>
<keyword evidence="3 7" id="KW-0812">Transmembrane</keyword>
<sequence>MHRLFVVDKVTDFILFIGKLVVVSIVGGMAYVYLEGILFKGNDFLSDAFTSNLHYAFVPLGIIILASYLVASLFSSVFEMGVDTIFLCFLEDLEKNDGSAERPYYMSKNLMNILGKRNAQLPQIKQAI</sequence>
<comment type="subcellular location">
    <subcellularLocation>
        <location evidence="7">Cell membrane</location>
        <topology evidence="7">Multi-pass membrane protein</topology>
    </subcellularLocation>
    <subcellularLocation>
        <location evidence="1">Membrane</location>
        <topology evidence="1">Multi-pass membrane protein</topology>
    </subcellularLocation>
</comment>
<evidence type="ECO:0000256" key="7">
    <source>
        <dbReference type="RuleBase" id="RU368066"/>
    </source>
</evidence>
<evidence type="ECO:0000256" key="5">
    <source>
        <dbReference type="ARBA" id="ARBA00023136"/>
    </source>
</evidence>
<name>A0A094ZLA0_SCHHA</name>
<dbReference type="EMBL" id="KL250688">
    <property type="protein sequence ID" value="KGB35465.1"/>
    <property type="molecule type" value="Genomic_DNA"/>
</dbReference>
<accession>A0A094ZLA0</accession>
<evidence type="ECO:0000256" key="1">
    <source>
        <dbReference type="ARBA" id="ARBA00004141"/>
    </source>
</evidence>
<protein>
    <recommendedName>
        <fullName evidence="7">Choline transporter-like protein</fullName>
    </recommendedName>
</protein>
<evidence type="ECO:0000256" key="6">
    <source>
        <dbReference type="ARBA" id="ARBA00023180"/>
    </source>
</evidence>
<dbReference type="GO" id="GO:0005886">
    <property type="term" value="C:plasma membrane"/>
    <property type="evidence" value="ECO:0007669"/>
    <property type="project" value="UniProtKB-SubCell"/>
</dbReference>
<keyword evidence="4 7" id="KW-1133">Transmembrane helix</keyword>
<evidence type="ECO:0000256" key="4">
    <source>
        <dbReference type="ARBA" id="ARBA00022989"/>
    </source>
</evidence>
<evidence type="ECO:0000313" key="8">
    <source>
        <dbReference type="EMBL" id="KGB35465.1"/>
    </source>
</evidence>